<dbReference type="EMBL" id="NHTK01005999">
    <property type="protein sequence ID" value="PPQ68812.1"/>
    <property type="molecule type" value="Genomic_DNA"/>
</dbReference>
<name>A0A409VRB5_9AGAR</name>
<reference evidence="2 3" key="1">
    <citation type="journal article" date="2018" name="Evol. Lett.">
        <title>Horizontal gene cluster transfer increased hallucinogenic mushroom diversity.</title>
        <authorList>
            <person name="Reynolds H.T."/>
            <person name="Vijayakumar V."/>
            <person name="Gluck-Thaler E."/>
            <person name="Korotkin H.B."/>
            <person name="Matheny P.B."/>
            <person name="Slot J.C."/>
        </authorList>
    </citation>
    <scope>NUCLEOTIDE SEQUENCE [LARGE SCALE GENOMIC DNA]</scope>
    <source>
        <strain evidence="2 3">2629</strain>
    </source>
</reference>
<dbReference type="AlphaFoldDB" id="A0A409VRB5"/>
<evidence type="ECO:0008006" key="4">
    <source>
        <dbReference type="Google" id="ProtNLM"/>
    </source>
</evidence>
<feature type="region of interest" description="Disordered" evidence="1">
    <location>
        <begin position="89"/>
        <end position="113"/>
    </location>
</feature>
<evidence type="ECO:0000256" key="1">
    <source>
        <dbReference type="SAM" id="MobiDB-lite"/>
    </source>
</evidence>
<keyword evidence="3" id="KW-1185">Reference proteome</keyword>
<accession>A0A409VRB5</accession>
<gene>
    <name evidence="2" type="ORF">CVT24_007696</name>
</gene>
<comment type="caution">
    <text evidence="2">The sequence shown here is derived from an EMBL/GenBank/DDBJ whole genome shotgun (WGS) entry which is preliminary data.</text>
</comment>
<dbReference type="STRING" id="181874.A0A409VRB5"/>
<dbReference type="OrthoDB" id="10261408at2759"/>
<dbReference type="InParanoid" id="A0A409VRB5"/>
<dbReference type="Proteomes" id="UP000284842">
    <property type="component" value="Unassembled WGS sequence"/>
</dbReference>
<proteinExistence type="predicted"/>
<sequence>MATLMKASVLEGGAIKRQEAITLANDAHAAFNAAYRSRWVSLSLVETALILALFESSAHPQHTPSRAVNALITLDRIILEFQPAPLTLSDSQDREAPKFTEHDPPSVHIDNPVDPNHRKCNCIPLDAIQPADATQHRTYVLPWGSNWTPEEIRAEETRRLCWSSLSLVSEYIAQCEALNENPPTFFLSNPANFCLLFPGEVIDRASVTYRGVDSMSTKESVWALYCRSMLLWNFCNRFTTPQGDEDRAEQAQQAFQEVQAIEDALNAHDCNLDTTLMYTTREFIHK</sequence>
<evidence type="ECO:0000313" key="3">
    <source>
        <dbReference type="Proteomes" id="UP000284842"/>
    </source>
</evidence>
<protein>
    <recommendedName>
        <fullName evidence="4">Transcription factor domain-containing protein</fullName>
    </recommendedName>
</protein>
<evidence type="ECO:0000313" key="2">
    <source>
        <dbReference type="EMBL" id="PPQ68812.1"/>
    </source>
</evidence>
<feature type="compositionally biased region" description="Basic and acidic residues" evidence="1">
    <location>
        <begin position="91"/>
        <end position="105"/>
    </location>
</feature>
<organism evidence="2 3">
    <name type="scientific">Panaeolus cyanescens</name>
    <dbReference type="NCBI Taxonomy" id="181874"/>
    <lineage>
        <taxon>Eukaryota</taxon>
        <taxon>Fungi</taxon>
        <taxon>Dikarya</taxon>
        <taxon>Basidiomycota</taxon>
        <taxon>Agaricomycotina</taxon>
        <taxon>Agaricomycetes</taxon>
        <taxon>Agaricomycetidae</taxon>
        <taxon>Agaricales</taxon>
        <taxon>Agaricineae</taxon>
        <taxon>Galeropsidaceae</taxon>
        <taxon>Panaeolus</taxon>
    </lineage>
</organism>